<name>A0ACC2DFE1_DIPCM</name>
<evidence type="ECO:0000313" key="2">
    <source>
        <dbReference type="Proteomes" id="UP001162992"/>
    </source>
</evidence>
<protein>
    <submittedName>
        <fullName evidence="1">Uncharacterized protein</fullName>
    </submittedName>
</protein>
<dbReference type="Proteomes" id="UP001162992">
    <property type="component" value="Chromosome 6"/>
</dbReference>
<sequence length="114" mass="12689">MVCVACLLPLFLIPLLNILPKLLDLLMARLYAAVGWEYKAPVRVPASCPYKSDSSSVAKVDIPISFDEHTCTSCLTFLVLFPAERDREIVGRHLFQLFLKVLSDLLVLHGSSQS</sequence>
<comment type="caution">
    <text evidence="1">The sequence shown here is derived from an EMBL/GenBank/DDBJ whole genome shotgun (WGS) entry which is preliminary data.</text>
</comment>
<proteinExistence type="predicted"/>
<gene>
    <name evidence="1" type="ORF">O6H91_06G079500</name>
</gene>
<reference evidence="2" key="1">
    <citation type="journal article" date="2024" name="Proc. Natl. Acad. Sci. U.S.A.">
        <title>Extraordinary preservation of gene collinearity over three hundred million years revealed in homosporous lycophytes.</title>
        <authorList>
            <person name="Li C."/>
            <person name="Wickell D."/>
            <person name="Kuo L.Y."/>
            <person name="Chen X."/>
            <person name="Nie B."/>
            <person name="Liao X."/>
            <person name="Peng D."/>
            <person name="Ji J."/>
            <person name="Jenkins J."/>
            <person name="Williams M."/>
            <person name="Shu S."/>
            <person name="Plott C."/>
            <person name="Barry K."/>
            <person name="Rajasekar S."/>
            <person name="Grimwood J."/>
            <person name="Han X."/>
            <person name="Sun S."/>
            <person name="Hou Z."/>
            <person name="He W."/>
            <person name="Dai G."/>
            <person name="Sun C."/>
            <person name="Schmutz J."/>
            <person name="Leebens-Mack J.H."/>
            <person name="Li F.W."/>
            <person name="Wang L."/>
        </authorList>
    </citation>
    <scope>NUCLEOTIDE SEQUENCE [LARGE SCALE GENOMIC DNA]</scope>
    <source>
        <strain evidence="2">cv. PW_Plant_1</strain>
    </source>
</reference>
<keyword evidence="2" id="KW-1185">Reference proteome</keyword>
<dbReference type="EMBL" id="CM055097">
    <property type="protein sequence ID" value="KAJ7552979.1"/>
    <property type="molecule type" value="Genomic_DNA"/>
</dbReference>
<evidence type="ECO:0000313" key="1">
    <source>
        <dbReference type="EMBL" id="KAJ7552979.1"/>
    </source>
</evidence>
<organism evidence="1 2">
    <name type="scientific">Diphasiastrum complanatum</name>
    <name type="common">Issler's clubmoss</name>
    <name type="synonym">Lycopodium complanatum</name>
    <dbReference type="NCBI Taxonomy" id="34168"/>
    <lineage>
        <taxon>Eukaryota</taxon>
        <taxon>Viridiplantae</taxon>
        <taxon>Streptophyta</taxon>
        <taxon>Embryophyta</taxon>
        <taxon>Tracheophyta</taxon>
        <taxon>Lycopodiopsida</taxon>
        <taxon>Lycopodiales</taxon>
        <taxon>Lycopodiaceae</taxon>
        <taxon>Lycopodioideae</taxon>
        <taxon>Diphasiastrum</taxon>
    </lineage>
</organism>
<accession>A0ACC2DFE1</accession>